<evidence type="ECO:0000313" key="1">
    <source>
        <dbReference type="EMBL" id="CAG8832334.1"/>
    </source>
</evidence>
<name>A0ACA9S941_9GLOM</name>
<evidence type="ECO:0000313" key="2">
    <source>
        <dbReference type="Proteomes" id="UP000789920"/>
    </source>
</evidence>
<reference evidence="1" key="1">
    <citation type="submission" date="2021-06" db="EMBL/GenBank/DDBJ databases">
        <authorList>
            <person name="Kallberg Y."/>
            <person name="Tangrot J."/>
            <person name="Rosling A."/>
        </authorList>
    </citation>
    <scope>NUCLEOTIDE SEQUENCE</scope>
    <source>
        <strain evidence="1">MA461A</strain>
    </source>
</reference>
<sequence>KQTLLTDTTDDCPQKVTRPRPMETCGVCVATTVEMAAAPNAEAEIPP</sequence>
<accession>A0ACA9S941</accession>
<feature type="non-terminal residue" evidence="1">
    <location>
        <position position="47"/>
    </location>
</feature>
<dbReference type="Proteomes" id="UP000789920">
    <property type="component" value="Unassembled WGS sequence"/>
</dbReference>
<feature type="non-terminal residue" evidence="1">
    <location>
        <position position="1"/>
    </location>
</feature>
<gene>
    <name evidence="1" type="ORF">RPERSI_LOCUS28419</name>
</gene>
<proteinExistence type="predicted"/>
<organism evidence="1 2">
    <name type="scientific">Racocetra persica</name>
    <dbReference type="NCBI Taxonomy" id="160502"/>
    <lineage>
        <taxon>Eukaryota</taxon>
        <taxon>Fungi</taxon>
        <taxon>Fungi incertae sedis</taxon>
        <taxon>Mucoromycota</taxon>
        <taxon>Glomeromycotina</taxon>
        <taxon>Glomeromycetes</taxon>
        <taxon>Diversisporales</taxon>
        <taxon>Gigasporaceae</taxon>
        <taxon>Racocetra</taxon>
    </lineage>
</organism>
<comment type="caution">
    <text evidence="1">The sequence shown here is derived from an EMBL/GenBank/DDBJ whole genome shotgun (WGS) entry which is preliminary data.</text>
</comment>
<dbReference type="EMBL" id="CAJVQC010103429">
    <property type="protein sequence ID" value="CAG8832334.1"/>
    <property type="molecule type" value="Genomic_DNA"/>
</dbReference>
<protein>
    <submittedName>
        <fullName evidence="1">13149_t:CDS:1</fullName>
    </submittedName>
</protein>
<keyword evidence="2" id="KW-1185">Reference proteome</keyword>